<sequence>MIIFVDHINYLKIEVMNSLVIRLFCVITFLSLFIQVKAQSPIQVVYNRQPDNSVDFTFKKSLYGTYFITIEFDNLENAYGDSYSTTITGNAGRVCTLKPKNSEQGINFSYSYRYQQGKPMPKIKDDIVYTLPFEIGTKVKVHPLDYLGATLGDGVPDTWKAFQFTSEKEEVVVAARRGLVVKVVDEFSTDTSRNYSFVRSVNEILIEHKDGTLARYSGFKVGSIKVKEGQFVEANSELGLSGRYNSDKQCQLKLAIYYLNTRDILNANTDAEKANQYGYVNPVFCYKGGSAILLMNNYYVATCTDEIITQEFSKREKKKYVSSLFTNVGEQ</sequence>
<protein>
    <submittedName>
        <fullName evidence="1">Uncharacterized protein</fullName>
    </submittedName>
</protein>
<keyword evidence="2" id="KW-1185">Reference proteome</keyword>
<comment type="caution">
    <text evidence="1">The sequence shown here is derived from an EMBL/GenBank/DDBJ whole genome shotgun (WGS) entry which is preliminary data.</text>
</comment>
<accession>A0A2N3I3Q6</accession>
<evidence type="ECO:0000313" key="1">
    <source>
        <dbReference type="EMBL" id="PKQ64935.1"/>
    </source>
</evidence>
<dbReference type="AlphaFoldDB" id="A0A2N3I3Q6"/>
<organism evidence="1 2">
    <name type="scientific">Labilibaculum filiforme</name>
    <dbReference type="NCBI Taxonomy" id="1940526"/>
    <lineage>
        <taxon>Bacteria</taxon>
        <taxon>Pseudomonadati</taxon>
        <taxon>Bacteroidota</taxon>
        <taxon>Bacteroidia</taxon>
        <taxon>Marinilabiliales</taxon>
        <taxon>Marinifilaceae</taxon>
        <taxon>Labilibaculum</taxon>
    </lineage>
</organism>
<dbReference type="SUPFAM" id="SSF51261">
    <property type="entry name" value="Duplicated hybrid motif"/>
    <property type="match status" value="1"/>
</dbReference>
<gene>
    <name evidence="1" type="ORF">BZG02_03555</name>
</gene>
<proteinExistence type="predicted"/>
<dbReference type="Gene3D" id="2.70.70.10">
    <property type="entry name" value="Glucose Permease (Domain IIA)"/>
    <property type="match status" value="1"/>
</dbReference>
<name>A0A2N3I3Q6_9BACT</name>
<dbReference type="InterPro" id="IPR011055">
    <property type="entry name" value="Dup_hybrid_motif"/>
</dbReference>
<dbReference type="EMBL" id="MVDD01000002">
    <property type="protein sequence ID" value="PKQ64935.1"/>
    <property type="molecule type" value="Genomic_DNA"/>
</dbReference>
<evidence type="ECO:0000313" key="2">
    <source>
        <dbReference type="Proteomes" id="UP000233535"/>
    </source>
</evidence>
<dbReference type="Proteomes" id="UP000233535">
    <property type="component" value="Unassembled WGS sequence"/>
</dbReference>
<reference evidence="1 2" key="1">
    <citation type="journal article" date="2017" name="Front. Microbiol.">
        <title>Labilibaculum manganireducens gen. nov., sp. nov. and Labilibaculum filiforme sp. nov., Novel Bacteroidetes Isolated from Subsurface Sediments of the Baltic Sea.</title>
        <authorList>
            <person name="Vandieken V."/>
            <person name="Marshall I.P."/>
            <person name="Niemann H."/>
            <person name="Engelen B."/>
            <person name="Cypionka H."/>
        </authorList>
    </citation>
    <scope>NUCLEOTIDE SEQUENCE [LARGE SCALE GENOMIC DNA]</scope>
    <source>
        <strain evidence="1 2">59.16B</strain>
    </source>
</reference>
<dbReference type="OrthoDB" id="1112802at2"/>